<evidence type="ECO:0000256" key="3">
    <source>
        <dbReference type="ARBA" id="ARBA00022741"/>
    </source>
</evidence>
<evidence type="ECO:0000256" key="4">
    <source>
        <dbReference type="ARBA" id="ARBA00022840"/>
    </source>
</evidence>
<dbReference type="CDD" id="cd03257">
    <property type="entry name" value="ABC_NikE_OppD_transporters"/>
    <property type="match status" value="1"/>
</dbReference>
<dbReference type="PANTHER" id="PTHR43776">
    <property type="entry name" value="TRANSPORT ATP-BINDING PROTEIN"/>
    <property type="match status" value="1"/>
</dbReference>
<dbReference type="InterPro" id="IPR050319">
    <property type="entry name" value="ABC_transp_ATP-bind"/>
</dbReference>
<gene>
    <name evidence="6" type="ORF">SAMN05443637_11074</name>
</gene>
<organism evidence="6 7">
    <name type="scientific">Pseudonocardia thermophila</name>
    <dbReference type="NCBI Taxonomy" id="1848"/>
    <lineage>
        <taxon>Bacteria</taxon>
        <taxon>Bacillati</taxon>
        <taxon>Actinomycetota</taxon>
        <taxon>Actinomycetes</taxon>
        <taxon>Pseudonocardiales</taxon>
        <taxon>Pseudonocardiaceae</taxon>
        <taxon>Pseudonocardia</taxon>
    </lineage>
</organism>
<dbReference type="PROSITE" id="PS00211">
    <property type="entry name" value="ABC_TRANSPORTER_1"/>
    <property type="match status" value="1"/>
</dbReference>
<dbReference type="InterPro" id="IPR027417">
    <property type="entry name" value="P-loop_NTPase"/>
</dbReference>
<feature type="domain" description="ABC transporter" evidence="5">
    <location>
        <begin position="33"/>
        <end position="272"/>
    </location>
</feature>
<name>A0A1M6UHF0_PSETH</name>
<sequence>MTNADVVAVAKAGRTAEPEPVLSASGLVKSFPLRRNLLGRVTERLHAVDGVDLAVAPGRTLGVVGESGSGKSTVGRIVARLVRPDAGRVVVAGRDLTEVRGEELRRARADLQMIFQNPWSALDPTKTIGHAVAEPLLVHGRIGRADMAAAAAELLERVALDPGLVDRYPSMLSGGQRQRVCIARALAVGPRVLIADEPTSALDLSTRSEILNLLLRLQDDGGQAVVLISHDVTTIKHLAHRVAVMYLGRIVEDGPVDEVMGDPRHPYTRVLLSAVPQPDPEAAARRERIVVAGEPPSPVDLPSGCRFRTRCPIAVAECAAVDPALTAVTGQHRVACLREGSGSLG</sequence>
<keyword evidence="7" id="KW-1185">Reference proteome</keyword>
<dbReference type="STRING" id="1848.SAMN05443637_11074"/>
<comment type="similarity">
    <text evidence="1">Belongs to the ABC transporter superfamily.</text>
</comment>
<dbReference type="GO" id="GO:0015833">
    <property type="term" value="P:peptide transport"/>
    <property type="evidence" value="ECO:0007669"/>
    <property type="project" value="InterPro"/>
</dbReference>
<dbReference type="SMART" id="SM00382">
    <property type="entry name" value="AAA"/>
    <property type="match status" value="1"/>
</dbReference>
<dbReference type="Gene3D" id="3.40.50.300">
    <property type="entry name" value="P-loop containing nucleotide triphosphate hydrolases"/>
    <property type="match status" value="1"/>
</dbReference>
<dbReference type="RefSeq" id="WP_073457580.1">
    <property type="nucleotide sequence ID" value="NZ_FRAP01000010.1"/>
</dbReference>
<evidence type="ECO:0000313" key="6">
    <source>
        <dbReference type="EMBL" id="SHK68597.1"/>
    </source>
</evidence>
<dbReference type="Pfam" id="PF00005">
    <property type="entry name" value="ABC_tran"/>
    <property type="match status" value="1"/>
</dbReference>
<dbReference type="PROSITE" id="PS50893">
    <property type="entry name" value="ABC_TRANSPORTER_2"/>
    <property type="match status" value="1"/>
</dbReference>
<proteinExistence type="inferred from homology"/>
<reference evidence="6 7" key="1">
    <citation type="submission" date="2016-11" db="EMBL/GenBank/DDBJ databases">
        <authorList>
            <person name="Jaros S."/>
            <person name="Januszkiewicz K."/>
            <person name="Wedrychowicz H."/>
        </authorList>
    </citation>
    <scope>NUCLEOTIDE SEQUENCE [LARGE SCALE GENOMIC DNA]</scope>
    <source>
        <strain evidence="6 7">DSM 43832</strain>
    </source>
</reference>
<dbReference type="InterPro" id="IPR003593">
    <property type="entry name" value="AAA+_ATPase"/>
</dbReference>
<evidence type="ECO:0000256" key="2">
    <source>
        <dbReference type="ARBA" id="ARBA00022448"/>
    </source>
</evidence>
<evidence type="ECO:0000313" key="7">
    <source>
        <dbReference type="Proteomes" id="UP000184363"/>
    </source>
</evidence>
<dbReference type="InterPro" id="IPR017871">
    <property type="entry name" value="ABC_transporter-like_CS"/>
</dbReference>
<dbReference type="AlphaFoldDB" id="A0A1M6UHF0"/>
<dbReference type="GO" id="GO:0005524">
    <property type="term" value="F:ATP binding"/>
    <property type="evidence" value="ECO:0007669"/>
    <property type="project" value="UniProtKB-KW"/>
</dbReference>
<dbReference type="OrthoDB" id="5170605at2"/>
<dbReference type="InterPro" id="IPR003439">
    <property type="entry name" value="ABC_transporter-like_ATP-bd"/>
</dbReference>
<dbReference type="GO" id="GO:0055085">
    <property type="term" value="P:transmembrane transport"/>
    <property type="evidence" value="ECO:0007669"/>
    <property type="project" value="UniProtKB-ARBA"/>
</dbReference>
<protein>
    <submittedName>
        <fullName evidence="6">Peptide/nickel transport system ATP-binding protein/oligopeptide transport system ATP-binding protein</fullName>
    </submittedName>
</protein>
<dbReference type="Proteomes" id="UP000184363">
    <property type="component" value="Unassembled WGS sequence"/>
</dbReference>
<dbReference type="EMBL" id="FRAP01000010">
    <property type="protein sequence ID" value="SHK68597.1"/>
    <property type="molecule type" value="Genomic_DNA"/>
</dbReference>
<dbReference type="GO" id="GO:0016887">
    <property type="term" value="F:ATP hydrolysis activity"/>
    <property type="evidence" value="ECO:0007669"/>
    <property type="project" value="InterPro"/>
</dbReference>
<dbReference type="Pfam" id="PF08352">
    <property type="entry name" value="oligo_HPY"/>
    <property type="match status" value="1"/>
</dbReference>
<keyword evidence="3" id="KW-0547">Nucleotide-binding</keyword>
<dbReference type="InterPro" id="IPR013563">
    <property type="entry name" value="Oligopep_ABC_C"/>
</dbReference>
<evidence type="ECO:0000256" key="1">
    <source>
        <dbReference type="ARBA" id="ARBA00005417"/>
    </source>
</evidence>
<dbReference type="FunFam" id="3.40.50.300:FF:000016">
    <property type="entry name" value="Oligopeptide ABC transporter ATP-binding component"/>
    <property type="match status" value="1"/>
</dbReference>
<dbReference type="NCBIfam" id="TIGR01727">
    <property type="entry name" value="oligo_HPY"/>
    <property type="match status" value="1"/>
</dbReference>
<keyword evidence="4 6" id="KW-0067">ATP-binding</keyword>
<evidence type="ECO:0000259" key="5">
    <source>
        <dbReference type="PROSITE" id="PS50893"/>
    </source>
</evidence>
<dbReference type="PANTHER" id="PTHR43776:SF7">
    <property type="entry name" value="D,D-DIPEPTIDE TRANSPORT ATP-BINDING PROTEIN DDPF-RELATED"/>
    <property type="match status" value="1"/>
</dbReference>
<dbReference type="SUPFAM" id="SSF52540">
    <property type="entry name" value="P-loop containing nucleoside triphosphate hydrolases"/>
    <property type="match status" value="1"/>
</dbReference>
<accession>A0A1M6UHF0</accession>
<keyword evidence="2" id="KW-0813">Transport</keyword>